<sequence length="88" mass="9830">MTAIKTEVLVMELSSVNYFFITLNNCDMNKNSDFKQHKDESALMPIFTLSENKIQNALRLIELAARSEASGAVSGNAARAKKHLSKKR</sequence>
<name>A0A8S4RRI4_9NEOP</name>
<dbReference type="Proteomes" id="UP000838756">
    <property type="component" value="Unassembled WGS sequence"/>
</dbReference>
<gene>
    <name evidence="2" type="primary">jg2267</name>
    <name evidence="2" type="ORF">PAEG_LOCUS16854</name>
</gene>
<dbReference type="EMBL" id="CAKXAJ010025488">
    <property type="protein sequence ID" value="CAH2240255.1"/>
    <property type="molecule type" value="Genomic_DNA"/>
</dbReference>
<evidence type="ECO:0000313" key="2">
    <source>
        <dbReference type="EMBL" id="CAH2240255.1"/>
    </source>
</evidence>
<feature type="region of interest" description="Disordered" evidence="1">
    <location>
        <begin position="68"/>
        <end position="88"/>
    </location>
</feature>
<protein>
    <submittedName>
        <fullName evidence="2">Jg2267 protein</fullName>
    </submittedName>
</protein>
<comment type="caution">
    <text evidence="2">The sequence shown here is derived from an EMBL/GenBank/DDBJ whole genome shotgun (WGS) entry which is preliminary data.</text>
</comment>
<feature type="compositionally biased region" description="Basic residues" evidence="1">
    <location>
        <begin position="79"/>
        <end position="88"/>
    </location>
</feature>
<proteinExistence type="predicted"/>
<keyword evidence="3" id="KW-1185">Reference proteome</keyword>
<reference evidence="2" key="1">
    <citation type="submission" date="2022-03" db="EMBL/GenBank/DDBJ databases">
        <authorList>
            <person name="Lindestad O."/>
        </authorList>
    </citation>
    <scope>NUCLEOTIDE SEQUENCE</scope>
</reference>
<evidence type="ECO:0000313" key="3">
    <source>
        <dbReference type="Proteomes" id="UP000838756"/>
    </source>
</evidence>
<accession>A0A8S4RRI4</accession>
<dbReference type="AlphaFoldDB" id="A0A8S4RRI4"/>
<organism evidence="2 3">
    <name type="scientific">Pararge aegeria aegeria</name>
    <dbReference type="NCBI Taxonomy" id="348720"/>
    <lineage>
        <taxon>Eukaryota</taxon>
        <taxon>Metazoa</taxon>
        <taxon>Ecdysozoa</taxon>
        <taxon>Arthropoda</taxon>
        <taxon>Hexapoda</taxon>
        <taxon>Insecta</taxon>
        <taxon>Pterygota</taxon>
        <taxon>Neoptera</taxon>
        <taxon>Endopterygota</taxon>
        <taxon>Lepidoptera</taxon>
        <taxon>Glossata</taxon>
        <taxon>Ditrysia</taxon>
        <taxon>Papilionoidea</taxon>
        <taxon>Nymphalidae</taxon>
        <taxon>Satyrinae</taxon>
        <taxon>Satyrini</taxon>
        <taxon>Parargina</taxon>
        <taxon>Pararge</taxon>
    </lineage>
</organism>
<evidence type="ECO:0000256" key="1">
    <source>
        <dbReference type="SAM" id="MobiDB-lite"/>
    </source>
</evidence>